<proteinExistence type="predicted"/>
<name>A0A0F9V4W0_9ZZZZ</name>
<dbReference type="EMBL" id="LAZR01000049">
    <property type="protein sequence ID" value="KKN99029.1"/>
    <property type="molecule type" value="Genomic_DNA"/>
</dbReference>
<evidence type="ECO:0000313" key="1">
    <source>
        <dbReference type="EMBL" id="KKN99029.1"/>
    </source>
</evidence>
<reference evidence="1" key="1">
    <citation type="journal article" date="2015" name="Nature">
        <title>Complex archaea that bridge the gap between prokaryotes and eukaryotes.</title>
        <authorList>
            <person name="Spang A."/>
            <person name="Saw J.H."/>
            <person name="Jorgensen S.L."/>
            <person name="Zaremba-Niedzwiedzka K."/>
            <person name="Martijn J."/>
            <person name="Lind A.E."/>
            <person name="van Eijk R."/>
            <person name="Schleper C."/>
            <person name="Guy L."/>
            <person name="Ettema T.J."/>
        </authorList>
    </citation>
    <scope>NUCLEOTIDE SEQUENCE</scope>
</reference>
<accession>A0A0F9V4W0</accession>
<protein>
    <submittedName>
        <fullName evidence="1">Uncharacterized protein</fullName>
    </submittedName>
</protein>
<comment type="caution">
    <text evidence="1">The sequence shown here is derived from an EMBL/GenBank/DDBJ whole genome shotgun (WGS) entry which is preliminary data.</text>
</comment>
<organism evidence="1">
    <name type="scientific">marine sediment metagenome</name>
    <dbReference type="NCBI Taxonomy" id="412755"/>
    <lineage>
        <taxon>unclassified sequences</taxon>
        <taxon>metagenomes</taxon>
        <taxon>ecological metagenomes</taxon>
    </lineage>
</organism>
<gene>
    <name evidence="1" type="ORF">LCGC14_0142740</name>
</gene>
<dbReference type="AlphaFoldDB" id="A0A0F9V4W0"/>
<sequence>MSKEKSGDELVNLLSGLISSLSKLKEGISLMVEEQQDEQHKENLQTVGKVLSTVMDSMNSVRLVTNYVVFDLEATRRECAVLRTLLEDKRGE</sequence>